<dbReference type="InterPro" id="IPR001806">
    <property type="entry name" value="Small_GTPase"/>
</dbReference>
<dbReference type="SUPFAM" id="SSF52540">
    <property type="entry name" value="P-loop containing nucleoside triphosphate hydrolases"/>
    <property type="match status" value="1"/>
</dbReference>
<sequence length="194" mass="21728">MNMMEELENHALKILVVGDSGVGKTNIVGRFLHNTYNPHANSTTHAQQHIHTLNIGRRKVTAQVWDTPGGEEHMGTMSGLYEGAVGAMLVYDVTSAQSFQNITEWLEDMKEERDDYIVPMLVGNKCDLDNQRAFPVFDAEFFAIRNDMLFMEISALEGTDVDFAFKTLLNHCCRYSSSHSTSTKSFTSSSFTSS</sequence>
<reference evidence="2 3" key="1">
    <citation type="submission" date="2018-07" db="EMBL/GenBank/DDBJ databases">
        <title>Draft Genome Assemblies for Five Robust Yarrowia lipolytica Strains Exhibiting High Lipid Production and Pentose Sugar Utilization and Sugar Alcohol Secretion from Undetoxified Lignocellulosic Biomass Hydrolysates.</title>
        <authorList>
            <consortium name="DOE Joint Genome Institute"/>
            <person name="Walker C."/>
            <person name="Ryu S."/>
            <person name="Na H."/>
            <person name="Zane M."/>
            <person name="LaButti K."/>
            <person name="Lipzen A."/>
            <person name="Haridas S."/>
            <person name="Barry K."/>
            <person name="Grigoriev I.V."/>
            <person name="Quarterman J."/>
            <person name="Slininger P."/>
            <person name="Dien B."/>
            <person name="Trinh C.T."/>
        </authorList>
    </citation>
    <scope>NUCLEOTIDE SEQUENCE [LARGE SCALE GENOMIC DNA]</scope>
    <source>
        <strain evidence="2 3">YB392</strain>
    </source>
</reference>
<dbReference type="Pfam" id="PF00071">
    <property type="entry name" value="Ras"/>
    <property type="match status" value="1"/>
</dbReference>
<dbReference type="SMART" id="SM00173">
    <property type="entry name" value="RAS"/>
    <property type="match status" value="1"/>
</dbReference>
<dbReference type="InterPro" id="IPR027417">
    <property type="entry name" value="P-loop_NTPase"/>
</dbReference>
<organism evidence="2 3">
    <name type="scientific">Yarrowia lipolytica</name>
    <name type="common">Candida lipolytica</name>
    <dbReference type="NCBI Taxonomy" id="4952"/>
    <lineage>
        <taxon>Eukaryota</taxon>
        <taxon>Fungi</taxon>
        <taxon>Dikarya</taxon>
        <taxon>Ascomycota</taxon>
        <taxon>Saccharomycotina</taxon>
        <taxon>Dipodascomycetes</taxon>
        <taxon>Dipodascales</taxon>
        <taxon>Dipodascales incertae sedis</taxon>
        <taxon>Yarrowia</taxon>
    </lineage>
</organism>
<dbReference type="GO" id="GO:0005525">
    <property type="term" value="F:GTP binding"/>
    <property type="evidence" value="ECO:0007669"/>
    <property type="project" value="InterPro"/>
</dbReference>
<dbReference type="PANTHER" id="PTHR47979">
    <property type="entry name" value="DRAB11-RELATED"/>
    <property type="match status" value="1"/>
</dbReference>
<dbReference type="FunFam" id="3.40.50.300:FF:001447">
    <property type="entry name" value="Ras-related protein Rab-1B"/>
    <property type="match status" value="1"/>
</dbReference>
<dbReference type="Gene3D" id="3.40.50.300">
    <property type="entry name" value="P-loop containing nucleotide triphosphate hydrolases"/>
    <property type="match status" value="1"/>
</dbReference>
<dbReference type="OrthoDB" id="4082054at2759"/>
<dbReference type="EMBL" id="KZ859000">
    <property type="protein sequence ID" value="RDW25507.1"/>
    <property type="molecule type" value="Genomic_DNA"/>
</dbReference>
<gene>
    <name evidence="2" type="ORF">B0I71DRAFT_159365</name>
</gene>
<dbReference type="SMART" id="SM00174">
    <property type="entry name" value="RHO"/>
    <property type="match status" value="1"/>
</dbReference>
<evidence type="ECO:0000313" key="3">
    <source>
        <dbReference type="Proteomes" id="UP000256601"/>
    </source>
</evidence>
<dbReference type="NCBIfam" id="TIGR00231">
    <property type="entry name" value="small_GTP"/>
    <property type="match status" value="1"/>
</dbReference>
<evidence type="ECO:0000313" key="2">
    <source>
        <dbReference type="EMBL" id="RDW25507.1"/>
    </source>
</evidence>
<keyword evidence="2" id="KW-0378">Hydrolase</keyword>
<accession>A0A371C5D3</accession>
<dbReference type="Proteomes" id="UP000256601">
    <property type="component" value="Unassembled WGS sequence"/>
</dbReference>
<dbReference type="GO" id="GO:0003924">
    <property type="term" value="F:GTPase activity"/>
    <property type="evidence" value="ECO:0007669"/>
    <property type="project" value="InterPro"/>
</dbReference>
<name>A0A371C5D3_YARLL</name>
<dbReference type="PROSITE" id="PS51421">
    <property type="entry name" value="RAS"/>
    <property type="match status" value="1"/>
</dbReference>
<dbReference type="PROSITE" id="PS51419">
    <property type="entry name" value="RAB"/>
    <property type="match status" value="1"/>
</dbReference>
<dbReference type="VEuPathDB" id="FungiDB:YALI1_C19898g"/>
<comment type="similarity">
    <text evidence="1">Belongs to the small GTPase superfamily. Rab family.</text>
</comment>
<dbReference type="VEuPathDB" id="FungiDB:YALI0_C14168g"/>
<proteinExistence type="inferred from homology"/>
<dbReference type="AlphaFoldDB" id="A0A371C5D3"/>
<dbReference type="SMART" id="SM00175">
    <property type="entry name" value="RAB"/>
    <property type="match status" value="1"/>
</dbReference>
<dbReference type="InterPro" id="IPR005225">
    <property type="entry name" value="Small_GTP-bd"/>
</dbReference>
<protein>
    <submittedName>
        <fullName evidence="2">P-loop containing nucleoside triphosphate hydrolase protein</fullName>
    </submittedName>
</protein>
<dbReference type="PRINTS" id="PR00449">
    <property type="entry name" value="RASTRNSFRMNG"/>
</dbReference>
<dbReference type="InterPro" id="IPR050209">
    <property type="entry name" value="Rab_GTPases_membrane_traffic"/>
</dbReference>
<evidence type="ECO:0000256" key="1">
    <source>
        <dbReference type="ARBA" id="ARBA00006270"/>
    </source>
</evidence>